<accession>A0A7M3UP09</accession>
<evidence type="ECO:0000313" key="1">
    <source>
        <dbReference type="EMBL" id="QOI90462.1"/>
    </source>
</evidence>
<gene>
    <name evidence="1" type="ORF">HWQ62_00326</name>
</gene>
<sequence>MLFLHNFNCVGVVELYFLYVPNQHLPKAK</sequence>
<organism evidence="1">
    <name type="scientific">Pyramimonas orientalis virus</name>
    <name type="common">PoV01</name>
    <dbReference type="NCBI Taxonomy" id="455367"/>
    <lineage>
        <taxon>Viruses</taxon>
        <taxon>Varidnaviria</taxon>
        <taxon>Bamfordvirae</taxon>
        <taxon>Nucleocytoviricota</taxon>
        <taxon>Megaviricetes</taxon>
        <taxon>Imitervirales</taxon>
        <taxon>Allomimiviridae</taxon>
        <taxon>Heliosvirus</taxon>
        <taxon>Heliosvirus raunefjordenense</taxon>
    </lineage>
</organism>
<proteinExistence type="predicted"/>
<organismHost>
    <name type="scientific">Pyramimonas plurioculata</name>
    <dbReference type="NCBI Taxonomy" id="36893"/>
</organismHost>
<reference evidence="1" key="1">
    <citation type="submission" date="2020-06" db="EMBL/GenBank/DDBJ databases">
        <title>Lateral gene transfer of anion-conducting channel rhodopsins between green algae and giant viruses.</title>
        <authorList>
            <person name="Rozenberg A."/>
            <person name="Oppermann J."/>
            <person name="Wietek J."/>
            <person name="Fernandez Lahore R.G."/>
            <person name="Sandaa R.-A."/>
            <person name="Bratbak G."/>
            <person name="Hegemann P."/>
            <person name="Beja O."/>
        </authorList>
    </citation>
    <scope>NUCLEOTIDE SEQUENCE</scope>
    <source>
        <strain evidence="1">01B</strain>
    </source>
</reference>
<protein>
    <submittedName>
        <fullName evidence="1">Uncharacterized protein</fullName>
    </submittedName>
</protein>
<name>A0A7M3UP09_POV01</name>
<dbReference type="EMBL" id="MT663537">
    <property type="protein sequence ID" value="QOI90462.1"/>
    <property type="molecule type" value="Genomic_DNA"/>
</dbReference>